<evidence type="ECO:0000256" key="1">
    <source>
        <dbReference type="ARBA" id="ARBA00023002"/>
    </source>
</evidence>
<dbReference type="STRING" id="1408163.A0A0F4YZS1"/>
<keyword evidence="3" id="KW-0223">Dioxygenase</keyword>
<protein>
    <submittedName>
        <fullName evidence="3">Taurine catabolism dioxygenase TauD</fullName>
    </submittedName>
</protein>
<gene>
    <name evidence="3" type="ORF">T310_2186</name>
</gene>
<evidence type="ECO:0000259" key="2">
    <source>
        <dbReference type="Pfam" id="PF02668"/>
    </source>
</evidence>
<keyword evidence="4" id="KW-1185">Reference proteome</keyword>
<reference evidence="3 4" key="1">
    <citation type="submission" date="2015-04" db="EMBL/GenBank/DDBJ databases">
        <authorList>
            <person name="Heijne W.H."/>
            <person name="Fedorova N.D."/>
            <person name="Nierman W.C."/>
            <person name="Vollebregt A.W."/>
            <person name="Zhao Z."/>
            <person name="Wu L."/>
            <person name="Kumar M."/>
            <person name="Stam H."/>
            <person name="van den Berg M.A."/>
            <person name="Pel H.J."/>
        </authorList>
    </citation>
    <scope>NUCLEOTIDE SEQUENCE [LARGE SCALE GENOMIC DNA]</scope>
    <source>
        <strain evidence="3 4">CBS 393.64</strain>
    </source>
</reference>
<dbReference type="PANTHER" id="PTHR10696:SF21">
    <property type="entry name" value="TAUD_TFDA-LIKE DOMAIN-CONTAINING PROTEIN"/>
    <property type="match status" value="1"/>
</dbReference>
<dbReference type="InterPro" id="IPR050411">
    <property type="entry name" value="AlphaKG_dependent_hydroxylases"/>
</dbReference>
<dbReference type="GO" id="GO:0051213">
    <property type="term" value="F:dioxygenase activity"/>
    <property type="evidence" value="ECO:0007669"/>
    <property type="project" value="UniProtKB-KW"/>
</dbReference>
<organism evidence="3 4">
    <name type="scientific">Rasamsonia emersonii (strain ATCC 16479 / CBS 393.64 / IMI 116815)</name>
    <dbReference type="NCBI Taxonomy" id="1408163"/>
    <lineage>
        <taxon>Eukaryota</taxon>
        <taxon>Fungi</taxon>
        <taxon>Dikarya</taxon>
        <taxon>Ascomycota</taxon>
        <taxon>Pezizomycotina</taxon>
        <taxon>Eurotiomycetes</taxon>
        <taxon>Eurotiomycetidae</taxon>
        <taxon>Eurotiales</taxon>
        <taxon>Trichocomaceae</taxon>
        <taxon>Rasamsonia</taxon>
    </lineage>
</organism>
<dbReference type="RefSeq" id="XP_013330346.1">
    <property type="nucleotide sequence ID" value="XM_013474892.1"/>
</dbReference>
<sequence>MASVQVQVASEVPFLNRKETSEEEKKNDLISFAPVSYSPSITLQYPYPPNTIFPLALSPVQAGLPLHDLIDSIKRLSAAGKIRDLLNAHGGAIFFKDLGLRSAEEFSQFAQAFGWTPHEDIGNPVRRTVVAYNVATANEGPNTMPVYPHNEFGLSPHYPAYVFFYCLSAPESGGETPINNSLVLYERLKEAVPEFIDELAEKGVKYQLFYPNKPRPDTSSPGTSVLQSYGVKVQDTDSVDEARRKIELEIKRLPTATWVWENQSEANPLGDLRVWQRLPALRQHPQTGRTTFFNNMISRFLSAQAAGSLEPPHINKDGRYQPPAFYGDGSPIPHRYLQTAVEIVKQTRSLITWKEGDVLLLDQPFIKQARAILANRSVKIQNLAVQHAREPWTGQRKLLASLWDENN</sequence>
<keyword evidence="1" id="KW-0560">Oxidoreductase</keyword>
<dbReference type="SUPFAM" id="SSF51197">
    <property type="entry name" value="Clavaminate synthase-like"/>
    <property type="match status" value="1"/>
</dbReference>
<dbReference type="AlphaFoldDB" id="A0A0F4YZS1"/>
<dbReference type="InterPro" id="IPR003819">
    <property type="entry name" value="TauD/TfdA-like"/>
</dbReference>
<dbReference type="Pfam" id="PF02668">
    <property type="entry name" value="TauD"/>
    <property type="match status" value="1"/>
</dbReference>
<dbReference type="GeneID" id="25314537"/>
<feature type="domain" description="TauD/TfdA-like" evidence="2">
    <location>
        <begin position="63"/>
        <end position="362"/>
    </location>
</feature>
<name>A0A0F4YZS1_RASE3</name>
<dbReference type="Gene3D" id="3.60.130.10">
    <property type="entry name" value="Clavaminate synthase-like"/>
    <property type="match status" value="1"/>
</dbReference>
<evidence type="ECO:0000313" key="4">
    <source>
        <dbReference type="Proteomes" id="UP000053958"/>
    </source>
</evidence>
<dbReference type="PANTHER" id="PTHR10696">
    <property type="entry name" value="GAMMA-BUTYROBETAINE HYDROXYLASE-RELATED"/>
    <property type="match status" value="1"/>
</dbReference>
<evidence type="ECO:0000313" key="3">
    <source>
        <dbReference type="EMBL" id="KKA23734.1"/>
    </source>
</evidence>
<comment type="caution">
    <text evidence="3">The sequence shown here is derived from an EMBL/GenBank/DDBJ whole genome shotgun (WGS) entry which is preliminary data.</text>
</comment>
<dbReference type="EMBL" id="LASV01000087">
    <property type="protein sequence ID" value="KKA23734.1"/>
    <property type="molecule type" value="Genomic_DNA"/>
</dbReference>
<dbReference type="Proteomes" id="UP000053958">
    <property type="component" value="Unassembled WGS sequence"/>
</dbReference>
<proteinExistence type="predicted"/>
<accession>A0A0F4YZS1</accession>
<dbReference type="OrthoDB" id="408743at2759"/>
<dbReference type="InterPro" id="IPR042098">
    <property type="entry name" value="TauD-like_sf"/>
</dbReference>